<feature type="compositionally biased region" description="Acidic residues" evidence="2">
    <location>
        <begin position="239"/>
        <end position="249"/>
    </location>
</feature>
<evidence type="ECO:0000256" key="2">
    <source>
        <dbReference type="SAM" id="MobiDB-lite"/>
    </source>
</evidence>
<dbReference type="AlphaFoldDB" id="K1T553"/>
<evidence type="ECO:0000256" key="1">
    <source>
        <dbReference type="SAM" id="Coils"/>
    </source>
</evidence>
<organism evidence="3">
    <name type="scientific">human gut metagenome</name>
    <dbReference type="NCBI Taxonomy" id="408170"/>
    <lineage>
        <taxon>unclassified sequences</taxon>
        <taxon>metagenomes</taxon>
        <taxon>organismal metagenomes</taxon>
    </lineage>
</organism>
<name>K1T553_9ZZZZ</name>
<gene>
    <name evidence="3" type="ORF">LEA_08944</name>
</gene>
<protein>
    <submittedName>
        <fullName evidence="3">Uncharacterized protein</fullName>
    </submittedName>
</protein>
<feature type="region of interest" description="Disordered" evidence="2">
    <location>
        <begin position="151"/>
        <end position="249"/>
    </location>
</feature>
<comment type="caution">
    <text evidence="3">The sequence shown here is derived from an EMBL/GenBank/DDBJ whole genome shotgun (WGS) entry which is preliminary data.</text>
</comment>
<dbReference type="InterPro" id="IPR007793">
    <property type="entry name" value="DivIVA_fam"/>
</dbReference>
<feature type="coiled-coil region" evidence="1">
    <location>
        <begin position="8"/>
        <end position="35"/>
    </location>
</feature>
<dbReference type="EMBL" id="AJWY01005979">
    <property type="protein sequence ID" value="EKC68142.1"/>
    <property type="molecule type" value="Genomic_DNA"/>
</dbReference>
<feature type="non-terminal residue" evidence="3">
    <location>
        <position position="1"/>
    </location>
</feature>
<accession>K1T553</accession>
<dbReference type="Pfam" id="PF05103">
    <property type="entry name" value="DivIVA"/>
    <property type="match status" value="1"/>
</dbReference>
<feature type="compositionally biased region" description="Acidic residues" evidence="2">
    <location>
        <begin position="173"/>
        <end position="199"/>
    </location>
</feature>
<keyword evidence="1" id="KW-0175">Coiled coil</keyword>
<sequence length="249" mass="27527">NGELVKKISLLANKVEEYKKDENSLKEALLAAQKLADKIVADAKEKIKSDLADAQDKVDGMLSSAKCEAADIVAKAKNEADGTILQAKKQADEILGTVNRKVTQESLAFDMLQKESSDFRSKLISMYKEHLNLINDLPALAEEKLAEIEKKEAALAPKEDEKPEVEPEQEKIDEPDEPAENTEPEVIQEEADEKEDDDSGLERFSLSDIGPADEYDDISSDSHFDDDSDSGFSLNVSDAEFDDEDDSTE</sequence>
<evidence type="ECO:0000313" key="3">
    <source>
        <dbReference type="EMBL" id="EKC68142.1"/>
    </source>
</evidence>
<feature type="non-terminal residue" evidence="3">
    <location>
        <position position="249"/>
    </location>
</feature>
<reference evidence="3" key="1">
    <citation type="journal article" date="2013" name="Environ. Microbiol.">
        <title>Microbiota from the distal guts of lean and obese adolescents exhibit partial functional redundancy besides clear differences in community structure.</title>
        <authorList>
            <person name="Ferrer M."/>
            <person name="Ruiz A."/>
            <person name="Lanza F."/>
            <person name="Haange S.B."/>
            <person name="Oberbach A."/>
            <person name="Till H."/>
            <person name="Bargiela R."/>
            <person name="Campoy C."/>
            <person name="Segura M.T."/>
            <person name="Richter M."/>
            <person name="von Bergen M."/>
            <person name="Seifert J."/>
            <person name="Suarez A."/>
        </authorList>
    </citation>
    <scope>NUCLEOTIDE SEQUENCE</scope>
</reference>
<feature type="compositionally biased region" description="Basic and acidic residues" evidence="2">
    <location>
        <begin position="151"/>
        <end position="172"/>
    </location>
</feature>
<proteinExistence type="predicted"/>